<evidence type="ECO:0000256" key="4">
    <source>
        <dbReference type="ARBA" id="ARBA00022490"/>
    </source>
</evidence>
<protein>
    <recommendedName>
        <fullName evidence="9">Membrane protein BRI3</fullName>
    </recommendedName>
    <alternativeName>
        <fullName evidence="10">Brain protein I3</fullName>
    </alternativeName>
</protein>
<evidence type="ECO:0000313" key="15">
    <source>
        <dbReference type="Proteomes" id="UP000614601"/>
    </source>
</evidence>
<comment type="caution">
    <text evidence="14">The sequence shown here is derived from an EMBL/GenBank/DDBJ whole genome shotgun (WGS) entry which is preliminary data.</text>
</comment>
<feature type="compositionally biased region" description="Polar residues" evidence="12">
    <location>
        <begin position="47"/>
        <end position="70"/>
    </location>
</feature>
<evidence type="ECO:0000256" key="13">
    <source>
        <dbReference type="SAM" id="Phobius"/>
    </source>
</evidence>
<comment type="subcellular location">
    <subcellularLocation>
        <location evidence="2">Cytoplasm</location>
        <location evidence="2">Perinuclear region</location>
    </subcellularLocation>
    <subcellularLocation>
        <location evidence="1">Lysosome membrane</location>
        <topology evidence="1">Multi-pass membrane protein</topology>
    </subcellularLocation>
</comment>
<sequence>MGKPDPEAPRPPSIPSAPVDDDEHQGASSSSTGPVSPVNTSPPPNYGATQENQPSSYQPQTHQMGPQGHQSMPPPPSYDDAVNCPAPPYLPSGAPKIDGPQHGRPIYPPPPISGTGYVLQAPADAPNQQARVIHTTTVITPVAGTACIHCLVGQVQNETDLCCLLCLILFAIFTFPMGLVLLCCIPCTVRQRCSRCRRLQ</sequence>
<evidence type="ECO:0000256" key="7">
    <source>
        <dbReference type="ARBA" id="ARBA00023136"/>
    </source>
</evidence>
<comment type="similarity">
    <text evidence="3">Belongs to the BRI3 family.</text>
</comment>
<accession>A0A811K932</accession>
<evidence type="ECO:0000256" key="6">
    <source>
        <dbReference type="ARBA" id="ARBA00022989"/>
    </source>
</evidence>
<reference evidence="14" key="1">
    <citation type="submission" date="2020-09" db="EMBL/GenBank/DDBJ databases">
        <authorList>
            <person name="Kikuchi T."/>
        </authorList>
    </citation>
    <scope>NUCLEOTIDE SEQUENCE</scope>
    <source>
        <strain evidence="14">SH1</strain>
    </source>
</reference>
<dbReference type="GO" id="GO:0005765">
    <property type="term" value="C:lysosomal membrane"/>
    <property type="evidence" value="ECO:0007669"/>
    <property type="project" value="UniProtKB-SubCell"/>
</dbReference>
<evidence type="ECO:0000256" key="10">
    <source>
        <dbReference type="ARBA" id="ARBA00035449"/>
    </source>
</evidence>
<keyword evidence="7 13" id="KW-0472">Membrane</keyword>
<organism evidence="14 15">
    <name type="scientific">Bursaphelenchus okinawaensis</name>
    <dbReference type="NCBI Taxonomy" id="465554"/>
    <lineage>
        <taxon>Eukaryota</taxon>
        <taxon>Metazoa</taxon>
        <taxon>Ecdysozoa</taxon>
        <taxon>Nematoda</taxon>
        <taxon>Chromadorea</taxon>
        <taxon>Rhabditida</taxon>
        <taxon>Tylenchina</taxon>
        <taxon>Tylenchomorpha</taxon>
        <taxon>Aphelenchoidea</taxon>
        <taxon>Aphelenchoididae</taxon>
        <taxon>Bursaphelenchus</taxon>
    </lineage>
</organism>
<dbReference type="AlphaFoldDB" id="A0A811K932"/>
<evidence type="ECO:0000256" key="12">
    <source>
        <dbReference type="SAM" id="MobiDB-lite"/>
    </source>
</evidence>
<dbReference type="PANTHER" id="PTHR13551">
    <property type="entry name" value="BRAIN PROTEIN I3"/>
    <property type="match status" value="1"/>
</dbReference>
<keyword evidence="6 13" id="KW-1133">Transmembrane helix</keyword>
<dbReference type="EMBL" id="CAJFCW020000002">
    <property type="protein sequence ID" value="CAG9094632.1"/>
    <property type="molecule type" value="Genomic_DNA"/>
</dbReference>
<dbReference type="Proteomes" id="UP000783686">
    <property type="component" value="Unassembled WGS sequence"/>
</dbReference>
<keyword evidence="8" id="KW-0458">Lysosome</keyword>
<dbReference type="GO" id="GO:0048471">
    <property type="term" value="C:perinuclear region of cytoplasm"/>
    <property type="evidence" value="ECO:0007669"/>
    <property type="project" value="UniProtKB-SubCell"/>
</dbReference>
<keyword evidence="15" id="KW-1185">Reference proteome</keyword>
<dbReference type="PANTHER" id="PTHR13551:SF1">
    <property type="entry name" value="MEMBRANE PROTEIN BRI3"/>
    <property type="match status" value="1"/>
</dbReference>
<dbReference type="Proteomes" id="UP000614601">
    <property type="component" value="Unassembled WGS sequence"/>
</dbReference>
<evidence type="ECO:0000256" key="5">
    <source>
        <dbReference type="ARBA" id="ARBA00022692"/>
    </source>
</evidence>
<evidence type="ECO:0000256" key="11">
    <source>
        <dbReference type="ARBA" id="ARBA00046593"/>
    </source>
</evidence>
<evidence type="ECO:0000256" key="9">
    <source>
        <dbReference type="ARBA" id="ARBA00035284"/>
    </source>
</evidence>
<evidence type="ECO:0000256" key="1">
    <source>
        <dbReference type="ARBA" id="ARBA00004155"/>
    </source>
</evidence>
<comment type="subunit">
    <text evidence="11">Interacts with BRI3BP. Interacts with MGAT1 and IFITM3.</text>
</comment>
<name>A0A811K932_9BILA</name>
<feature type="region of interest" description="Disordered" evidence="12">
    <location>
        <begin position="1"/>
        <end position="115"/>
    </location>
</feature>
<keyword evidence="5 13" id="KW-0812">Transmembrane</keyword>
<dbReference type="EMBL" id="CAJFDH010000002">
    <property type="protein sequence ID" value="CAD5211887.1"/>
    <property type="molecule type" value="Genomic_DNA"/>
</dbReference>
<dbReference type="OrthoDB" id="5841096at2759"/>
<gene>
    <name evidence="14" type="ORF">BOKJ2_LOCUS3926</name>
</gene>
<proteinExistence type="inferred from homology"/>
<feature type="compositionally biased region" description="Low complexity" evidence="12">
    <location>
        <begin position="28"/>
        <end position="39"/>
    </location>
</feature>
<feature type="transmembrane region" description="Helical" evidence="13">
    <location>
        <begin position="167"/>
        <end position="189"/>
    </location>
</feature>
<dbReference type="InterPro" id="IPR019317">
    <property type="entry name" value="BRI3"/>
</dbReference>
<keyword evidence="4" id="KW-0963">Cytoplasm</keyword>
<evidence type="ECO:0000256" key="2">
    <source>
        <dbReference type="ARBA" id="ARBA00004556"/>
    </source>
</evidence>
<evidence type="ECO:0000256" key="8">
    <source>
        <dbReference type="ARBA" id="ARBA00023228"/>
    </source>
</evidence>
<evidence type="ECO:0000256" key="3">
    <source>
        <dbReference type="ARBA" id="ARBA00008090"/>
    </source>
</evidence>
<evidence type="ECO:0000313" key="14">
    <source>
        <dbReference type="EMBL" id="CAD5211887.1"/>
    </source>
</evidence>